<comment type="caution">
    <text evidence="1">The sequence shown here is derived from an EMBL/GenBank/DDBJ whole genome shotgun (WGS) entry which is preliminary data.</text>
</comment>
<reference evidence="1" key="1">
    <citation type="submission" date="2020-05" db="EMBL/GenBank/DDBJ databases">
        <title>Large-scale comparative analyses of tick genomes elucidate their genetic diversity and vector capacities.</title>
        <authorList>
            <person name="Jia N."/>
            <person name="Wang J."/>
            <person name="Shi W."/>
            <person name="Du L."/>
            <person name="Sun Y."/>
            <person name="Zhan W."/>
            <person name="Jiang J."/>
            <person name="Wang Q."/>
            <person name="Zhang B."/>
            <person name="Ji P."/>
            <person name="Sakyi L.B."/>
            <person name="Cui X."/>
            <person name="Yuan T."/>
            <person name="Jiang B."/>
            <person name="Yang W."/>
            <person name="Lam T.T.-Y."/>
            <person name="Chang Q."/>
            <person name="Ding S."/>
            <person name="Wang X."/>
            <person name="Zhu J."/>
            <person name="Ruan X."/>
            <person name="Zhao L."/>
            <person name="Wei J."/>
            <person name="Que T."/>
            <person name="Du C."/>
            <person name="Cheng J."/>
            <person name="Dai P."/>
            <person name="Han X."/>
            <person name="Huang E."/>
            <person name="Gao Y."/>
            <person name="Liu J."/>
            <person name="Shao H."/>
            <person name="Ye R."/>
            <person name="Li L."/>
            <person name="Wei W."/>
            <person name="Wang X."/>
            <person name="Wang C."/>
            <person name="Yang T."/>
            <person name="Huo Q."/>
            <person name="Li W."/>
            <person name="Guo W."/>
            <person name="Chen H."/>
            <person name="Zhou L."/>
            <person name="Ni X."/>
            <person name="Tian J."/>
            <person name="Zhou Y."/>
            <person name="Sheng Y."/>
            <person name="Liu T."/>
            <person name="Pan Y."/>
            <person name="Xia L."/>
            <person name="Li J."/>
            <person name="Zhao F."/>
            <person name="Cao W."/>
        </authorList>
    </citation>
    <scope>NUCLEOTIDE SEQUENCE</scope>
    <source>
        <strain evidence="1">Hyas-2018</strain>
    </source>
</reference>
<name>A0ACB7TM20_HYAAI</name>
<evidence type="ECO:0000313" key="2">
    <source>
        <dbReference type="Proteomes" id="UP000821845"/>
    </source>
</evidence>
<accession>A0ACB7TM20</accession>
<evidence type="ECO:0000313" key="1">
    <source>
        <dbReference type="EMBL" id="KAH6948095.1"/>
    </source>
</evidence>
<dbReference type="EMBL" id="CM023481">
    <property type="protein sequence ID" value="KAH6948095.1"/>
    <property type="molecule type" value="Genomic_DNA"/>
</dbReference>
<organism evidence="1 2">
    <name type="scientific">Hyalomma asiaticum</name>
    <name type="common">Tick</name>
    <dbReference type="NCBI Taxonomy" id="266040"/>
    <lineage>
        <taxon>Eukaryota</taxon>
        <taxon>Metazoa</taxon>
        <taxon>Ecdysozoa</taxon>
        <taxon>Arthropoda</taxon>
        <taxon>Chelicerata</taxon>
        <taxon>Arachnida</taxon>
        <taxon>Acari</taxon>
        <taxon>Parasitiformes</taxon>
        <taxon>Ixodida</taxon>
        <taxon>Ixodoidea</taxon>
        <taxon>Ixodidae</taxon>
        <taxon>Hyalomminae</taxon>
        <taxon>Hyalomma</taxon>
    </lineage>
</organism>
<gene>
    <name evidence="1" type="ORF">HPB50_022820</name>
</gene>
<dbReference type="Proteomes" id="UP000821845">
    <property type="component" value="Chromosome 1"/>
</dbReference>
<proteinExistence type="predicted"/>
<sequence>MDTPTSRMDDESDSASVCSGSTMTSRPASFENLETRVSNIEQQLHHRTDGTAPKYDYPGRAGSYAATDAAYEVGRPSKVPRTPEEEKRDEFADSPQNLQCVSTALPARPLVNLTQQI</sequence>
<protein>
    <submittedName>
        <fullName evidence="1">Uncharacterized protein</fullName>
    </submittedName>
</protein>
<keyword evidence="2" id="KW-1185">Reference proteome</keyword>